<sequence length="122" mass="14731">MKILHCFWVDFLTLMSYKYSSNTKQLKFRNFNIFLFHKISFHIINSQIKGFSLKMEGMGHLNQPIEQYSDHMALYLVLFIQIILLMIVAFFKSHLLSHEFPQRFCFFFLLNLLLYDHIKSKV</sequence>
<organism evidence="2 3">
    <name type="scientific">Halteria grandinella</name>
    <dbReference type="NCBI Taxonomy" id="5974"/>
    <lineage>
        <taxon>Eukaryota</taxon>
        <taxon>Sar</taxon>
        <taxon>Alveolata</taxon>
        <taxon>Ciliophora</taxon>
        <taxon>Intramacronucleata</taxon>
        <taxon>Spirotrichea</taxon>
        <taxon>Stichotrichia</taxon>
        <taxon>Sporadotrichida</taxon>
        <taxon>Halteriidae</taxon>
        <taxon>Halteria</taxon>
    </lineage>
</organism>
<keyword evidence="1" id="KW-1133">Transmembrane helix</keyword>
<evidence type="ECO:0000313" key="2">
    <source>
        <dbReference type="EMBL" id="TNV75057.1"/>
    </source>
</evidence>
<protein>
    <submittedName>
        <fullName evidence="2">Uncharacterized protein</fullName>
    </submittedName>
</protein>
<dbReference type="AlphaFoldDB" id="A0A8J8NHD1"/>
<keyword evidence="1" id="KW-0812">Transmembrane</keyword>
<comment type="caution">
    <text evidence="2">The sequence shown here is derived from an EMBL/GenBank/DDBJ whole genome shotgun (WGS) entry which is preliminary data.</text>
</comment>
<evidence type="ECO:0000313" key="3">
    <source>
        <dbReference type="Proteomes" id="UP000785679"/>
    </source>
</evidence>
<dbReference type="Proteomes" id="UP000785679">
    <property type="component" value="Unassembled WGS sequence"/>
</dbReference>
<proteinExistence type="predicted"/>
<keyword evidence="3" id="KW-1185">Reference proteome</keyword>
<feature type="transmembrane region" description="Helical" evidence="1">
    <location>
        <begin position="73"/>
        <end position="94"/>
    </location>
</feature>
<keyword evidence="1" id="KW-0472">Membrane</keyword>
<dbReference type="EMBL" id="RRYP01016511">
    <property type="protein sequence ID" value="TNV75057.1"/>
    <property type="molecule type" value="Genomic_DNA"/>
</dbReference>
<gene>
    <name evidence="2" type="ORF">FGO68_gene1709</name>
</gene>
<evidence type="ECO:0000256" key="1">
    <source>
        <dbReference type="SAM" id="Phobius"/>
    </source>
</evidence>
<reference evidence="2" key="1">
    <citation type="submission" date="2019-06" db="EMBL/GenBank/DDBJ databases">
        <authorList>
            <person name="Zheng W."/>
        </authorList>
    </citation>
    <scope>NUCLEOTIDE SEQUENCE</scope>
    <source>
        <strain evidence="2">QDHG01</strain>
    </source>
</reference>
<accession>A0A8J8NHD1</accession>
<name>A0A8J8NHD1_HALGN</name>